<organism evidence="1 2">
    <name type="scientific">Pyrenophora teres f. teres</name>
    <dbReference type="NCBI Taxonomy" id="97479"/>
    <lineage>
        <taxon>Eukaryota</taxon>
        <taxon>Fungi</taxon>
        <taxon>Dikarya</taxon>
        <taxon>Ascomycota</taxon>
        <taxon>Pezizomycotina</taxon>
        <taxon>Dothideomycetes</taxon>
        <taxon>Pleosporomycetidae</taxon>
        <taxon>Pleosporales</taxon>
        <taxon>Pleosporineae</taxon>
        <taxon>Pleosporaceae</taxon>
        <taxon>Pyrenophora</taxon>
    </lineage>
</organism>
<proteinExistence type="predicted"/>
<evidence type="ECO:0000313" key="2">
    <source>
        <dbReference type="Proteomes" id="UP000472372"/>
    </source>
</evidence>
<gene>
    <name evidence="1" type="ORF">PTTW11_08311</name>
</gene>
<sequence>MAVDTNSTQSFRFMDLPRDIRNDIYALLLCLFEPPPHPLESEMRRVNVLVGLEQLGQVHREDCDVMAKTNRYANLSDPLSLMLLTRDLENFRIATASLQYEIFQGPFPPCAVSGASTVETNGPISTELAATVKHEVTFNSYQDPNDTARILTDKNQLGSKNYRNSDLMQACSLWSKAIHTIHRTRHDTSWEKLMDRGSDAFIGNMEELQCKLDLNIMQVGVLLQHDSDARPDKINRQMVKYGLNKGMVSMKGLFWLDEYT</sequence>
<evidence type="ECO:0000313" key="1">
    <source>
        <dbReference type="EMBL" id="CAE7196205.1"/>
    </source>
</evidence>
<reference evidence="1" key="1">
    <citation type="submission" date="2021-02" db="EMBL/GenBank/DDBJ databases">
        <authorList>
            <person name="Syme A R."/>
            <person name="Syme A R."/>
            <person name="Moolhuijzen P."/>
        </authorList>
    </citation>
    <scope>NUCLEOTIDE SEQUENCE</scope>
    <source>
        <strain evidence="1">W1-1</strain>
    </source>
</reference>
<name>A0A6S6WDJ5_9PLEO</name>
<accession>A0A6S6WDJ5</accession>
<dbReference type="AlphaFoldDB" id="A0A6S6WDJ5"/>
<protein>
    <submittedName>
        <fullName evidence="1">Uncharacterized protein</fullName>
    </submittedName>
</protein>
<dbReference type="Proteomes" id="UP000472372">
    <property type="component" value="Chromosome 7"/>
</dbReference>
<dbReference type="EMBL" id="HG992983">
    <property type="protein sequence ID" value="CAE7196205.1"/>
    <property type="molecule type" value="Genomic_DNA"/>
</dbReference>